<dbReference type="GeneID" id="20809540"/>
<accession>W4GG91</accession>
<name>W4GG91_APHAT</name>
<sequence>MDSSDEEIDAIISTTAQEAVRKAAAVYFRSWSGFRRGRQPNIDRNQAGGHQKIIDDYFGENG</sequence>
<dbReference type="VEuPathDB" id="FungiDB:H257_07544"/>
<organism evidence="1">
    <name type="scientific">Aphanomyces astaci</name>
    <name type="common">Crayfish plague agent</name>
    <dbReference type="NCBI Taxonomy" id="112090"/>
    <lineage>
        <taxon>Eukaryota</taxon>
        <taxon>Sar</taxon>
        <taxon>Stramenopiles</taxon>
        <taxon>Oomycota</taxon>
        <taxon>Saprolegniomycetes</taxon>
        <taxon>Saprolegniales</taxon>
        <taxon>Verrucalvaceae</taxon>
        <taxon>Aphanomyces</taxon>
    </lineage>
</organism>
<gene>
    <name evidence="1" type="ORF">H257_07544</name>
</gene>
<dbReference type="RefSeq" id="XP_009831409.1">
    <property type="nucleotide sequence ID" value="XM_009833107.1"/>
</dbReference>
<protein>
    <submittedName>
        <fullName evidence="1">Uncharacterized protein</fullName>
    </submittedName>
</protein>
<proteinExistence type="predicted"/>
<reference evidence="1" key="1">
    <citation type="submission" date="2013-12" db="EMBL/GenBank/DDBJ databases">
        <title>The Genome Sequence of Aphanomyces astaci APO3.</title>
        <authorList>
            <consortium name="The Broad Institute Genomics Platform"/>
            <person name="Russ C."/>
            <person name="Tyler B."/>
            <person name="van West P."/>
            <person name="Dieguez-Uribeondo J."/>
            <person name="Young S.K."/>
            <person name="Zeng Q."/>
            <person name="Gargeya S."/>
            <person name="Fitzgerald M."/>
            <person name="Abouelleil A."/>
            <person name="Alvarado L."/>
            <person name="Chapman S.B."/>
            <person name="Gainer-Dewar J."/>
            <person name="Goldberg J."/>
            <person name="Griggs A."/>
            <person name="Gujja S."/>
            <person name="Hansen M."/>
            <person name="Howarth C."/>
            <person name="Imamovic A."/>
            <person name="Ireland A."/>
            <person name="Larimer J."/>
            <person name="McCowan C."/>
            <person name="Murphy C."/>
            <person name="Pearson M."/>
            <person name="Poon T.W."/>
            <person name="Priest M."/>
            <person name="Roberts A."/>
            <person name="Saif S."/>
            <person name="Shea T."/>
            <person name="Sykes S."/>
            <person name="Wortman J."/>
            <person name="Nusbaum C."/>
            <person name="Birren B."/>
        </authorList>
    </citation>
    <scope>NUCLEOTIDE SEQUENCE [LARGE SCALE GENOMIC DNA]</scope>
    <source>
        <strain evidence="1">APO3</strain>
    </source>
</reference>
<evidence type="ECO:0000313" key="1">
    <source>
        <dbReference type="EMBL" id="ETV78690.1"/>
    </source>
</evidence>
<dbReference type="AlphaFoldDB" id="W4GG91"/>
<dbReference type="EMBL" id="KI913129">
    <property type="protein sequence ID" value="ETV78690.1"/>
    <property type="molecule type" value="Genomic_DNA"/>
</dbReference>